<dbReference type="InterPro" id="IPR001991">
    <property type="entry name" value="Na-dicarboxylate_symporter"/>
</dbReference>
<dbReference type="Proteomes" id="UP001151699">
    <property type="component" value="Chromosome B"/>
</dbReference>
<feature type="transmembrane region" description="Helical" evidence="7">
    <location>
        <begin position="187"/>
        <end position="204"/>
    </location>
</feature>
<sequence length="468" mass="50528">MTRARILQILRRNLLTILTVLAVILSIITGIIMRSDHSTYSARTVMYVNFIGDIFLRMIRVLVFPLIMSSLIAAIAPLDVSLSKKIGARAIVYILVTTVIAVILGVVLVVTIKPGGDGIDDGTDRGQSKPSTIVDTLLDLIRNIFPPNVVQATLSTYQTVLTPLEDHPDAHVNDWTIGGRYVDGTNMLGVVSIAVVLGIIMSTMRQKVSNLLIVILEFCEVMMGIIQLVIWLTPIGVYFLILAKFLEMDDILDVFTKLGMYLGTVSLGIFIHGFIFLPLVFLLFTRKNPIIFIGHMMPAILTALGTSSSLATLPVSIKCVEENAKVDVRVSRFMLPLGATINMNGTALYEAVAAIFIAQLRQVNLSIGNVIAVCITATCAAIGTAGVPQGGLVTLVMVLDSIGIPAEDISLVIAVDWIVNRIRACVNIMGDAYGAAIIEAMSKKELDALAHENEDEKNPNGDVSVLAS</sequence>
<accession>A0A9Q0N187</accession>
<evidence type="ECO:0000256" key="1">
    <source>
        <dbReference type="ARBA" id="ARBA00004141"/>
    </source>
</evidence>
<dbReference type="PANTHER" id="PTHR11958:SF63">
    <property type="entry name" value="AMINO ACID TRANSPORTER"/>
    <property type="match status" value="1"/>
</dbReference>
<evidence type="ECO:0000256" key="5">
    <source>
        <dbReference type="ARBA" id="ARBA00022989"/>
    </source>
</evidence>
<evidence type="ECO:0000256" key="2">
    <source>
        <dbReference type="ARBA" id="ARBA00006148"/>
    </source>
</evidence>
<protein>
    <recommendedName>
        <fullName evidence="7">Amino acid transporter</fullName>
    </recommendedName>
</protein>
<proteinExistence type="inferred from homology"/>
<evidence type="ECO:0000256" key="4">
    <source>
        <dbReference type="ARBA" id="ARBA00022692"/>
    </source>
</evidence>
<dbReference type="OrthoDB" id="5877963at2759"/>
<feature type="transmembrane region" description="Helical" evidence="7">
    <location>
        <begin position="90"/>
        <end position="112"/>
    </location>
</feature>
<feature type="transmembrane region" description="Helical" evidence="7">
    <location>
        <begin position="365"/>
        <end position="386"/>
    </location>
</feature>
<keyword evidence="5 7" id="KW-1133">Transmembrane helix</keyword>
<dbReference type="GO" id="GO:0005313">
    <property type="term" value="F:L-glutamate transmembrane transporter activity"/>
    <property type="evidence" value="ECO:0007669"/>
    <property type="project" value="TreeGrafter"/>
</dbReference>
<organism evidence="8 9">
    <name type="scientific">Pseudolycoriella hygida</name>
    <dbReference type="NCBI Taxonomy" id="35572"/>
    <lineage>
        <taxon>Eukaryota</taxon>
        <taxon>Metazoa</taxon>
        <taxon>Ecdysozoa</taxon>
        <taxon>Arthropoda</taxon>
        <taxon>Hexapoda</taxon>
        <taxon>Insecta</taxon>
        <taxon>Pterygota</taxon>
        <taxon>Neoptera</taxon>
        <taxon>Endopterygota</taxon>
        <taxon>Diptera</taxon>
        <taxon>Nematocera</taxon>
        <taxon>Sciaroidea</taxon>
        <taxon>Sciaridae</taxon>
        <taxon>Pseudolycoriella</taxon>
    </lineage>
</organism>
<comment type="caution">
    <text evidence="8">The sequence shown here is derived from an EMBL/GenBank/DDBJ whole genome shotgun (WGS) entry which is preliminary data.</text>
</comment>
<keyword evidence="4 7" id="KW-0812">Transmembrane</keyword>
<evidence type="ECO:0000256" key="7">
    <source>
        <dbReference type="RuleBase" id="RU361216"/>
    </source>
</evidence>
<feature type="transmembrane region" description="Helical" evidence="7">
    <location>
        <begin position="12"/>
        <end position="34"/>
    </location>
</feature>
<dbReference type="Pfam" id="PF00375">
    <property type="entry name" value="SDF"/>
    <property type="match status" value="1"/>
</dbReference>
<keyword evidence="9" id="KW-1185">Reference proteome</keyword>
<gene>
    <name evidence="8" type="primary">SLC1A1_2</name>
    <name evidence="8" type="ORF">Bhyg_06736</name>
</gene>
<feature type="transmembrane region" description="Helical" evidence="7">
    <location>
        <begin position="54"/>
        <end position="78"/>
    </location>
</feature>
<name>A0A9Q0N187_9DIPT</name>
<evidence type="ECO:0000256" key="3">
    <source>
        <dbReference type="ARBA" id="ARBA00022448"/>
    </source>
</evidence>
<feature type="transmembrane region" description="Helical" evidence="7">
    <location>
        <begin position="337"/>
        <end position="358"/>
    </location>
</feature>
<dbReference type="GO" id="GO:0005886">
    <property type="term" value="C:plasma membrane"/>
    <property type="evidence" value="ECO:0007669"/>
    <property type="project" value="TreeGrafter"/>
</dbReference>
<dbReference type="GO" id="GO:0015501">
    <property type="term" value="F:glutamate:sodium symporter activity"/>
    <property type="evidence" value="ECO:0007669"/>
    <property type="project" value="TreeGrafter"/>
</dbReference>
<evidence type="ECO:0000313" key="9">
    <source>
        <dbReference type="Proteomes" id="UP001151699"/>
    </source>
</evidence>
<keyword evidence="6 7" id="KW-0472">Membrane</keyword>
<dbReference type="InterPro" id="IPR050746">
    <property type="entry name" value="DAACS"/>
</dbReference>
<keyword evidence="7" id="KW-0769">Symport</keyword>
<keyword evidence="3 7" id="KW-0813">Transport</keyword>
<feature type="transmembrane region" description="Helical" evidence="7">
    <location>
        <begin position="296"/>
        <end position="317"/>
    </location>
</feature>
<feature type="transmembrane region" description="Helical" evidence="7">
    <location>
        <begin position="261"/>
        <end position="284"/>
    </location>
</feature>
<dbReference type="PANTHER" id="PTHR11958">
    <property type="entry name" value="SODIUM/DICARBOXYLATE SYMPORTER-RELATED"/>
    <property type="match status" value="1"/>
</dbReference>
<feature type="transmembrane region" description="Helical" evidence="7">
    <location>
        <begin position="211"/>
        <end position="241"/>
    </location>
</feature>
<dbReference type="EMBL" id="WJQU01000002">
    <property type="protein sequence ID" value="KAJ6641793.1"/>
    <property type="molecule type" value="Genomic_DNA"/>
</dbReference>
<dbReference type="PRINTS" id="PR00173">
    <property type="entry name" value="EDTRNSPORT"/>
</dbReference>
<evidence type="ECO:0000256" key="6">
    <source>
        <dbReference type="ARBA" id="ARBA00023136"/>
    </source>
</evidence>
<dbReference type="InterPro" id="IPR036458">
    <property type="entry name" value="Na:dicarbo_symporter_sf"/>
</dbReference>
<comment type="similarity">
    <text evidence="2 7">Belongs to the dicarboxylate/amino acid:cation symporter (DAACS) (TC 2.A.23) family.</text>
</comment>
<dbReference type="AlphaFoldDB" id="A0A9Q0N187"/>
<dbReference type="SUPFAM" id="SSF118215">
    <property type="entry name" value="Proton glutamate symport protein"/>
    <property type="match status" value="1"/>
</dbReference>
<reference evidence="8" key="1">
    <citation type="submission" date="2022-07" db="EMBL/GenBank/DDBJ databases">
        <authorList>
            <person name="Trinca V."/>
            <person name="Uliana J.V.C."/>
            <person name="Torres T.T."/>
            <person name="Ward R.J."/>
            <person name="Monesi N."/>
        </authorList>
    </citation>
    <scope>NUCLEOTIDE SEQUENCE</scope>
    <source>
        <strain evidence="8">HSMRA1968</strain>
        <tissue evidence="8">Whole embryos</tissue>
    </source>
</reference>
<comment type="subcellular location">
    <subcellularLocation>
        <location evidence="1 7">Membrane</location>
        <topology evidence="1 7">Multi-pass membrane protein</topology>
    </subcellularLocation>
</comment>
<dbReference type="Gene3D" id="1.10.3860.10">
    <property type="entry name" value="Sodium:dicarboxylate symporter"/>
    <property type="match status" value="1"/>
</dbReference>
<dbReference type="GO" id="GO:0015175">
    <property type="term" value="F:neutral L-amino acid transmembrane transporter activity"/>
    <property type="evidence" value="ECO:0007669"/>
    <property type="project" value="TreeGrafter"/>
</dbReference>
<evidence type="ECO:0000313" key="8">
    <source>
        <dbReference type="EMBL" id="KAJ6641793.1"/>
    </source>
</evidence>